<keyword evidence="2" id="KW-1185">Reference proteome</keyword>
<sequence length="44" mass="4800">MTTVFLALVPLLFATGSLAWLMTMGAKSQAEADAWAEQWVRDNG</sequence>
<protein>
    <recommendedName>
        <fullName evidence="3">Pilus assembly protein</fullName>
    </recommendedName>
</protein>
<evidence type="ECO:0008006" key="3">
    <source>
        <dbReference type="Google" id="ProtNLM"/>
    </source>
</evidence>
<dbReference type="EMBL" id="JBBUTH010000001">
    <property type="protein sequence ID" value="MEK8049013.1"/>
    <property type="molecule type" value="Genomic_DNA"/>
</dbReference>
<evidence type="ECO:0000313" key="2">
    <source>
        <dbReference type="Proteomes" id="UP001365405"/>
    </source>
</evidence>
<evidence type="ECO:0000313" key="1">
    <source>
        <dbReference type="EMBL" id="MEK8049013.1"/>
    </source>
</evidence>
<dbReference type="RefSeq" id="WP_341408687.1">
    <property type="nucleotide sequence ID" value="NZ_JBBUTH010000001.1"/>
</dbReference>
<proteinExistence type="predicted"/>
<name>A0ABU9CAX8_9BURK</name>
<dbReference type="Proteomes" id="UP001365405">
    <property type="component" value="Unassembled WGS sequence"/>
</dbReference>
<accession>A0ABU9CAX8</accession>
<organism evidence="1 2">
    <name type="scientific">Pseudaquabacterium inlustre</name>
    <dbReference type="NCBI Taxonomy" id="2984192"/>
    <lineage>
        <taxon>Bacteria</taxon>
        <taxon>Pseudomonadati</taxon>
        <taxon>Pseudomonadota</taxon>
        <taxon>Betaproteobacteria</taxon>
        <taxon>Burkholderiales</taxon>
        <taxon>Sphaerotilaceae</taxon>
        <taxon>Pseudaquabacterium</taxon>
    </lineage>
</organism>
<comment type="caution">
    <text evidence="1">The sequence shown here is derived from an EMBL/GenBank/DDBJ whole genome shotgun (WGS) entry which is preliminary data.</text>
</comment>
<reference evidence="1 2" key="1">
    <citation type="submission" date="2024-04" db="EMBL/GenBank/DDBJ databases">
        <title>Novel species of the genus Ideonella isolated from streams.</title>
        <authorList>
            <person name="Lu H."/>
        </authorList>
    </citation>
    <scope>NUCLEOTIDE SEQUENCE [LARGE SCALE GENOMIC DNA]</scope>
    <source>
        <strain evidence="1 2">DXS22W</strain>
    </source>
</reference>
<gene>
    <name evidence="1" type="ORF">AACH10_02060</name>
</gene>